<organism evidence="2 3">
    <name type="scientific">Bradyrhizobium zhengyangense</name>
    <dbReference type="NCBI Taxonomy" id="2911009"/>
    <lineage>
        <taxon>Bacteria</taxon>
        <taxon>Pseudomonadati</taxon>
        <taxon>Pseudomonadota</taxon>
        <taxon>Alphaproteobacteria</taxon>
        <taxon>Hyphomicrobiales</taxon>
        <taxon>Nitrobacteraceae</taxon>
        <taxon>Bradyrhizobium</taxon>
    </lineage>
</organism>
<dbReference type="SUPFAM" id="SSF47413">
    <property type="entry name" value="lambda repressor-like DNA-binding domains"/>
    <property type="match status" value="1"/>
</dbReference>
<dbReference type="EMBL" id="JAKLTY010000037">
    <property type="protein sequence ID" value="MCG2632146.1"/>
    <property type="molecule type" value="Genomic_DNA"/>
</dbReference>
<dbReference type="Pfam" id="PF01381">
    <property type="entry name" value="HTH_3"/>
    <property type="match status" value="1"/>
</dbReference>
<proteinExistence type="predicted"/>
<comment type="caution">
    <text evidence="2">The sequence shown here is derived from an EMBL/GenBank/DDBJ whole genome shotgun (WGS) entry which is preliminary data.</text>
</comment>
<sequence>MSAEIMVERDFSLLAAQIRAARGLLGWSQDYLSKGCKIHRSTLADLETGKREPHEATLLVLMSELAAAGVVFTETGVEFRKWPPKAYVPAGIKNPKKK</sequence>
<dbReference type="InterPro" id="IPR001387">
    <property type="entry name" value="Cro/C1-type_HTH"/>
</dbReference>
<dbReference type="InterPro" id="IPR010982">
    <property type="entry name" value="Lambda_DNA-bd_dom_sf"/>
</dbReference>
<protein>
    <submittedName>
        <fullName evidence="2">Helix-turn-helix domain-containing protein</fullName>
    </submittedName>
</protein>
<gene>
    <name evidence="2" type="ORF">L6654_36610</name>
</gene>
<dbReference type="Gene3D" id="1.10.260.40">
    <property type="entry name" value="lambda repressor-like DNA-binding domains"/>
    <property type="match status" value="1"/>
</dbReference>
<dbReference type="Proteomes" id="UP001139054">
    <property type="component" value="Unassembled WGS sequence"/>
</dbReference>
<dbReference type="SMART" id="SM00530">
    <property type="entry name" value="HTH_XRE"/>
    <property type="match status" value="1"/>
</dbReference>
<evidence type="ECO:0000313" key="2">
    <source>
        <dbReference type="EMBL" id="MCG2632146.1"/>
    </source>
</evidence>
<name>A0A9X1UCA8_9BRAD</name>
<dbReference type="PROSITE" id="PS50943">
    <property type="entry name" value="HTH_CROC1"/>
    <property type="match status" value="1"/>
</dbReference>
<evidence type="ECO:0000313" key="3">
    <source>
        <dbReference type="Proteomes" id="UP001139054"/>
    </source>
</evidence>
<feature type="domain" description="HTH cro/C1-type" evidence="1">
    <location>
        <begin position="18"/>
        <end position="72"/>
    </location>
</feature>
<accession>A0A9X1UCA8</accession>
<dbReference type="GO" id="GO:0003677">
    <property type="term" value="F:DNA binding"/>
    <property type="evidence" value="ECO:0007669"/>
    <property type="project" value="InterPro"/>
</dbReference>
<dbReference type="CDD" id="cd00093">
    <property type="entry name" value="HTH_XRE"/>
    <property type="match status" value="1"/>
</dbReference>
<dbReference type="RefSeq" id="WP_237861328.1">
    <property type="nucleotide sequence ID" value="NZ_JAKLTY010000037.1"/>
</dbReference>
<evidence type="ECO:0000259" key="1">
    <source>
        <dbReference type="PROSITE" id="PS50943"/>
    </source>
</evidence>
<dbReference type="AlphaFoldDB" id="A0A9X1UCA8"/>
<reference evidence="2" key="1">
    <citation type="submission" date="2022-01" db="EMBL/GenBank/DDBJ databases">
        <title>Genome sequnece data of strain Bradyrhizobium sp. nov.</title>
        <authorList>
            <person name="Zhang J."/>
        </authorList>
    </citation>
    <scope>NUCLEOTIDE SEQUENCE</scope>
    <source>
        <strain evidence="2">WYCCWR 13023</strain>
    </source>
</reference>